<proteinExistence type="predicted"/>
<dbReference type="GO" id="GO:0005262">
    <property type="term" value="F:calcium channel activity"/>
    <property type="evidence" value="ECO:0007669"/>
    <property type="project" value="UniProtKB-KW"/>
</dbReference>
<evidence type="ECO:0000256" key="10">
    <source>
        <dbReference type="PROSITE-ProRule" id="PRU00023"/>
    </source>
</evidence>
<dbReference type="Pfam" id="PF00023">
    <property type="entry name" value="Ank"/>
    <property type="match status" value="1"/>
</dbReference>
<evidence type="ECO:0000256" key="2">
    <source>
        <dbReference type="ARBA" id="ARBA00022448"/>
    </source>
</evidence>
<name>A0A0N5BJM7_STREA</name>
<feature type="region of interest" description="Disordered" evidence="11">
    <location>
        <begin position="102"/>
        <end position="122"/>
    </location>
</feature>
<evidence type="ECO:0000256" key="1">
    <source>
        <dbReference type="ARBA" id="ARBA00004651"/>
    </source>
</evidence>
<evidence type="ECO:0000256" key="9">
    <source>
        <dbReference type="ARBA" id="ARBA00023303"/>
    </source>
</evidence>
<feature type="repeat" description="ANK" evidence="10">
    <location>
        <begin position="199"/>
        <end position="231"/>
    </location>
</feature>
<keyword evidence="13" id="KW-1185">Reference proteome</keyword>
<feature type="transmembrane region" description="Helical" evidence="12">
    <location>
        <begin position="639"/>
        <end position="661"/>
    </location>
</feature>
<keyword evidence="5" id="KW-0107">Calcium channel</keyword>
<evidence type="ECO:0000256" key="6">
    <source>
        <dbReference type="ARBA" id="ARBA00022737"/>
    </source>
</evidence>
<comment type="subcellular location">
    <subcellularLocation>
        <location evidence="1">Cell membrane</location>
        <topology evidence="1">Multi-pass membrane protein</topology>
    </subcellularLocation>
</comment>
<sequence length="878" mass="100581">MANNVKNEKMDIGEKGNQFNDKKNNEKKIYTLVDMYGKGELIAWMKYAANTGDHSFINECIESKVDDLMYNGGKGKVMAISELVKIRNQERNAMLGAFRKKKNKGKSGPNILNDFNQEGGQNQGDLKKALKLLDGGKGGKGDHKYREVVWKLDERGTMGENLLGTCLMQGSPIHMNIAIKLIKQYPNLVNDIFVSEDYYGLTPLHQAIVNEDSYMTGFLLQNGADVHARCYGAFFCADDQKSGRTDSLEHEYVDLPSKTNYTGRMYFGEYPLSFAACSGQVDCYRLLRAKKADPNLKDTNGNTVLHMTVIHEKLDMLKLAFETGAKLQVTNNQNLTPLTLAAKLGKKTMFEELLKLESQMIWSYGDANCYAYPLAKIDTINQETGNVNNDCALSLIVYGDTPEHLDLIDGLIEDLLDAKWKAFGRRQLLVSFFAFLFHYVFFFMAFMNRPFSFTTAVITGGSIQPNGSLNSGYYNYFLSNYSDWKRRMNANSTYDFDMDNDDLFQKDYFKTAQCHLWSYHIPEGFGYLRLVSEPIVVISVIVQVALEIKDFRHMGKRRWWQILKAFPAKLTYKCSWILILLMIPVRCLCGLHSYMLIFDNVLAIISILFTTIHFLFYCRPLKFIGPFVLMIYTIIAHDMARFVVIYVIFLVGFSQAFYLIFLSCEREDNINKGGNSFDNIVADPLESLQRLFIMTVGEFMLFYQTLNNCPVKTMNIVGKVLFLIYELGISLTQFNLLIAMLTRTYESIAGTHKEYKRQWAQVILALETSLSPKERLLALLKYSRPIGTDKKKRAFVVNKKNKSSNDDDRCEKEAKAEAMAEERRIILKKRLKEASTAFYRKYNERLSTPTPSMMNEPINDQIDHSNENKLEVESKKDK</sequence>
<dbReference type="PROSITE" id="PS50088">
    <property type="entry name" value="ANK_REPEAT"/>
    <property type="match status" value="3"/>
</dbReference>
<feature type="region of interest" description="Disordered" evidence="11">
    <location>
        <begin position="845"/>
        <end position="878"/>
    </location>
</feature>
<accession>A0A0N5BJM7</accession>
<keyword evidence="7" id="KW-0106">Calcium</keyword>
<keyword evidence="6" id="KW-0677">Repeat</keyword>
<feature type="compositionally biased region" description="Basic and acidic residues" evidence="11">
    <location>
        <begin position="861"/>
        <end position="878"/>
    </location>
</feature>
<dbReference type="AlphaFoldDB" id="A0A0N5BJM7"/>
<keyword evidence="9" id="KW-0407">Ion channel</keyword>
<dbReference type="InterPro" id="IPR002110">
    <property type="entry name" value="Ankyrin_rpt"/>
</dbReference>
<evidence type="ECO:0000256" key="4">
    <source>
        <dbReference type="ARBA" id="ARBA00022568"/>
    </source>
</evidence>
<feature type="transmembrane region" description="Helical" evidence="12">
    <location>
        <begin position="527"/>
        <end position="548"/>
    </location>
</feature>
<evidence type="ECO:0000256" key="7">
    <source>
        <dbReference type="ARBA" id="ARBA00022837"/>
    </source>
</evidence>
<evidence type="ECO:0000313" key="14">
    <source>
        <dbReference type="WBParaSite" id="SPAL_0000615000.1"/>
    </source>
</evidence>
<protein>
    <submittedName>
        <fullName evidence="14">ANK_REP_REGION domain-containing protein</fullName>
    </submittedName>
</protein>
<dbReference type="PROSITE" id="PS50297">
    <property type="entry name" value="ANK_REP_REGION"/>
    <property type="match status" value="2"/>
</dbReference>
<evidence type="ECO:0000313" key="13">
    <source>
        <dbReference type="Proteomes" id="UP000046392"/>
    </source>
</evidence>
<dbReference type="PANTHER" id="PTHR10582:SF30">
    <property type="entry name" value="ION TRANSPORT DOMAIN-CONTAINING PROTEIN"/>
    <property type="match status" value="1"/>
</dbReference>
<dbReference type="WBParaSite" id="SPAL_0000615000.1">
    <property type="protein sequence ID" value="SPAL_0000615000.1"/>
    <property type="gene ID" value="SPAL_0000615000"/>
</dbReference>
<feature type="transmembrane region" description="Helical" evidence="12">
    <location>
        <begin position="574"/>
        <end position="595"/>
    </location>
</feature>
<dbReference type="PANTHER" id="PTHR10582">
    <property type="entry name" value="TRANSIENT RECEPTOR POTENTIAL ION CHANNEL PROTEIN"/>
    <property type="match status" value="1"/>
</dbReference>
<evidence type="ECO:0000256" key="5">
    <source>
        <dbReference type="ARBA" id="ARBA00022673"/>
    </source>
</evidence>
<keyword evidence="3" id="KW-1003">Cell membrane</keyword>
<keyword evidence="12" id="KW-0812">Transmembrane</keyword>
<dbReference type="InterPro" id="IPR024862">
    <property type="entry name" value="TRPV"/>
</dbReference>
<keyword evidence="8" id="KW-0406">Ion transport</keyword>
<feature type="region of interest" description="Disordered" evidence="11">
    <location>
        <begin position="1"/>
        <end position="20"/>
    </location>
</feature>
<dbReference type="Proteomes" id="UP000046392">
    <property type="component" value="Unplaced"/>
</dbReference>
<feature type="repeat" description="ANK" evidence="10">
    <location>
        <begin position="267"/>
        <end position="299"/>
    </location>
</feature>
<evidence type="ECO:0000256" key="11">
    <source>
        <dbReference type="SAM" id="MobiDB-lite"/>
    </source>
</evidence>
<keyword evidence="12" id="KW-1133">Transmembrane helix</keyword>
<dbReference type="Gene3D" id="1.25.40.20">
    <property type="entry name" value="Ankyrin repeat-containing domain"/>
    <property type="match status" value="1"/>
</dbReference>
<evidence type="ECO:0000256" key="8">
    <source>
        <dbReference type="ARBA" id="ARBA00023065"/>
    </source>
</evidence>
<evidence type="ECO:0000256" key="3">
    <source>
        <dbReference type="ARBA" id="ARBA00022475"/>
    </source>
</evidence>
<dbReference type="GO" id="GO:0098703">
    <property type="term" value="P:calcium ion import across plasma membrane"/>
    <property type="evidence" value="ECO:0007669"/>
    <property type="project" value="TreeGrafter"/>
</dbReference>
<keyword evidence="12" id="KW-0472">Membrane</keyword>
<keyword evidence="4" id="KW-0109">Calcium transport</keyword>
<dbReference type="FunFam" id="1.25.40.20:FF:000181">
    <property type="entry name" value="Nanchung, isoform A"/>
    <property type="match status" value="1"/>
</dbReference>
<keyword evidence="2" id="KW-0813">Transport</keyword>
<dbReference type="STRING" id="174720.A0A0N5BJM7"/>
<dbReference type="SUPFAM" id="SSF48403">
    <property type="entry name" value="Ankyrin repeat"/>
    <property type="match status" value="1"/>
</dbReference>
<reference evidence="14" key="1">
    <citation type="submission" date="2017-02" db="UniProtKB">
        <authorList>
            <consortium name="WormBaseParasite"/>
        </authorList>
    </citation>
    <scope>IDENTIFICATION</scope>
</reference>
<keyword evidence="10" id="KW-0040">ANK repeat</keyword>
<dbReference type="GO" id="GO:0005886">
    <property type="term" value="C:plasma membrane"/>
    <property type="evidence" value="ECO:0007669"/>
    <property type="project" value="UniProtKB-SubCell"/>
</dbReference>
<evidence type="ECO:0000256" key="12">
    <source>
        <dbReference type="SAM" id="Phobius"/>
    </source>
</evidence>
<feature type="transmembrane region" description="Helical" evidence="12">
    <location>
        <begin position="428"/>
        <end position="447"/>
    </location>
</feature>
<dbReference type="SMART" id="SM00248">
    <property type="entry name" value="ANK"/>
    <property type="match status" value="5"/>
</dbReference>
<dbReference type="InterPro" id="IPR036770">
    <property type="entry name" value="Ankyrin_rpt-contain_sf"/>
</dbReference>
<feature type="repeat" description="ANK" evidence="10">
    <location>
        <begin position="300"/>
        <end position="332"/>
    </location>
</feature>
<dbReference type="Pfam" id="PF12796">
    <property type="entry name" value="Ank_2"/>
    <property type="match status" value="1"/>
</dbReference>
<organism evidence="13 14">
    <name type="scientific">Strongyloides papillosus</name>
    <name type="common">Intestinal threadworm</name>
    <dbReference type="NCBI Taxonomy" id="174720"/>
    <lineage>
        <taxon>Eukaryota</taxon>
        <taxon>Metazoa</taxon>
        <taxon>Ecdysozoa</taxon>
        <taxon>Nematoda</taxon>
        <taxon>Chromadorea</taxon>
        <taxon>Rhabditida</taxon>
        <taxon>Tylenchina</taxon>
        <taxon>Panagrolaimomorpha</taxon>
        <taxon>Strongyloidoidea</taxon>
        <taxon>Strongyloididae</taxon>
        <taxon>Strongyloides</taxon>
    </lineage>
</organism>